<reference evidence="2 3" key="1">
    <citation type="submission" date="2017-03" db="EMBL/GenBank/DDBJ databases">
        <title>Genome sequence of Methanobrevibacter wosei.</title>
        <authorList>
            <person name="Poehlein A."/>
            <person name="Seedorf H."/>
            <person name="Daniel R."/>
        </authorList>
    </citation>
    <scope>NUCLEOTIDE SEQUENCE [LARGE SCALE GENOMIC DNA]</scope>
    <source>
        <strain evidence="2 3">DSM 11979</strain>
    </source>
</reference>
<dbReference type="InterPro" id="IPR017667">
    <property type="entry name" value="Methan_mark_1"/>
</dbReference>
<dbReference type="PANTHER" id="PTHR37809">
    <property type="entry name" value="RIBOSOMAL PROTEIN S12 METHYLTHIOTRANSFERASE ACCESSORY FACTOR YCAO"/>
    <property type="match status" value="1"/>
</dbReference>
<dbReference type="Gene3D" id="3.30.160.660">
    <property type="match status" value="1"/>
</dbReference>
<dbReference type="Proteomes" id="UP000245577">
    <property type="component" value="Unassembled WGS sequence"/>
</dbReference>
<dbReference type="OrthoDB" id="7433at2157"/>
<evidence type="ECO:0000313" key="3">
    <source>
        <dbReference type="Proteomes" id="UP000245577"/>
    </source>
</evidence>
<dbReference type="PROSITE" id="PS51664">
    <property type="entry name" value="YCAO"/>
    <property type="match status" value="1"/>
</dbReference>
<dbReference type="InterPro" id="IPR003776">
    <property type="entry name" value="YcaO-like_dom"/>
</dbReference>
<gene>
    <name evidence="2" type="ORF">MBBWO_04390</name>
</gene>
<comment type="caution">
    <text evidence="2">The sequence shown here is derived from an EMBL/GenBank/DDBJ whole genome shotgun (WGS) entry which is preliminary data.</text>
</comment>
<dbReference type="NCBIfam" id="TIGR00702">
    <property type="entry name" value="YcaO-type kinase domain"/>
    <property type="match status" value="1"/>
</dbReference>
<dbReference type="EMBL" id="MZGU01000003">
    <property type="protein sequence ID" value="PWB86725.1"/>
    <property type="molecule type" value="Genomic_DNA"/>
</dbReference>
<keyword evidence="3" id="KW-1185">Reference proteome</keyword>
<feature type="domain" description="YcaO" evidence="1">
    <location>
        <begin position="69"/>
        <end position="402"/>
    </location>
</feature>
<dbReference type="NCBIfam" id="TIGR03266">
    <property type="entry name" value="methan_mark_1"/>
    <property type="match status" value="1"/>
</dbReference>
<dbReference type="Gene3D" id="3.30.1330.230">
    <property type="match status" value="1"/>
</dbReference>
<organism evidence="2 3">
    <name type="scientific">Methanobrevibacter woesei</name>
    <dbReference type="NCBI Taxonomy" id="190976"/>
    <lineage>
        <taxon>Archaea</taxon>
        <taxon>Methanobacteriati</taxon>
        <taxon>Methanobacteriota</taxon>
        <taxon>Methanomada group</taxon>
        <taxon>Methanobacteria</taxon>
        <taxon>Methanobacteriales</taxon>
        <taxon>Methanobacteriaceae</taxon>
        <taxon>Methanobrevibacter</taxon>
    </lineage>
</organism>
<sequence>MLNDNEIKFFNGTHRIIPPEKTLENNEKKLKIAGITRMTDITDLDRIGIPVFSAIRPTAQDGGVSVYAGKGIGKSQARASAMMEGFERYSAEKQDDENITEGTIDEISQKGEFINPEELNLPNNLDTDRLNEMKLEWNLAYDLISEKEYYVPSNAIFHPYIPSANTQALFKGNTNGLASGNVLEEAILHGAFEVIERDAWSIFELTKKNSKEIDQSTIESETINNILAKFKENDINIKLMDLTADVKVPTIAASSDDTLLKDPGLLTLGVGTHLNPEIAVLRALTEVAQSRATQIHGAREDTVRADFMRKAGYERMKRINHHYFDEEEDKLNFSDIEDKSTKSITEDIQITKEELEKRDIKNFLYYNLTRPEIGVNVVRVVIPTMELYSIDSTRAGTRFLNV</sequence>
<name>A0A2U1S8X9_9EURY</name>
<dbReference type="AlphaFoldDB" id="A0A2U1S8X9"/>
<accession>A0A2U1S8X9</accession>
<dbReference type="PANTHER" id="PTHR37809:SF1">
    <property type="entry name" value="RIBOSOMAL PROTEIN S12 METHYLTHIOTRANSFERASE ACCESSORY FACTOR YCAO"/>
    <property type="match status" value="1"/>
</dbReference>
<evidence type="ECO:0000259" key="1">
    <source>
        <dbReference type="PROSITE" id="PS51664"/>
    </source>
</evidence>
<dbReference type="Gene3D" id="3.30.40.250">
    <property type="match status" value="1"/>
</dbReference>
<dbReference type="RefSeq" id="WP_116669251.1">
    <property type="nucleotide sequence ID" value="NZ_MZGU01000003.1"/>
</dbReference>
<protein>
    <submittedName>
        <fullName evidence="2">YcaO-like family protein</fullName>
    </submittedName>
</protein>
<evidence type="ECO:0000313" key="2">
    <source>
        <dbReference type="EMBL" id="PWB86725.1"/>
    </source>
</evidence>
<dbReference type="Pfam" id="PF02624">
    <property type="entry name" value="YcaO"/>
    <property type="match status" value="1"/>
</dbReference>
<proteinExistence type="predicted"/>